<accession>A0A0F9JT99</accession>
<evidence type="ECO:0008006" key="2">
    <source>
        <dbReference type="Google" id="ProtNLM"/>
    </source>
</evidence>
<feature type="non-terminal residue" evidence="1">
    <location>
        <position position="1"/>
    </location>
</feature>
<dbReference type="EMBL" id="LAZR01010678">
    <property type="protein sequence ID" value="KKM65706.1"/>
    <property type="molecule type" value="Genomic_DNA"/>
</dbReference>
<dbReference type="AlphaFoldDB" id="A0A0F9JT99"/>
<protein>
    <recommendedName>
        <fullName evidence="2">Large polyvalent protein associated domain-containing protein</fullName>
    </recommendedName>
</protein>
<comment type="caution">
    <text evidence="1">The sequence shown here is derived from an EMBL/GenBank/DDBJ whole genome shotgun (WGS) entry which is preliminary data.</text>
</comment>
<evidence type="ECO:0000313" key="1">
    <source>
        <dbReference type="EMBL" id="KKM65706.1"/>
    </source>
</evidence>
<sequence>ASVAHAMTAISEAVDQPISRWGLKKLWALGSQEQGGGTLDKLLGGGTGEQLVNSALNNVRAGSHPGVVLHKLRKALGEILSTPIDRRALEEATTSDLITLARAERIISTTDDNLKALLKMSQADLEDLARSVMSAEELAGHTAKTLKAELRRIVTDSRKIRSRLDQTAFPHLNQALKQSVPPAAGKRAQQQLANAFNPDYGSVAVREAELRKYTNAMRARARKTTEPFLKQIFKEDAEFAEWSFKIQNVDDFDNPLWIEGQKTVSDHLALLTKNRPGTIKQRLAKLPIDVKAELIRDVDNAMKNTVKTGALSQTRRKSMVERFTIMRLDMHDAAVLGKKDFRFDAGRRMKVLIEMRGHSQKLIDDSFEAIAIMTQTGKTPRTNLLDALHTTMGEDTVKALMNARKLTDKGLEVAYDVIGIPRMLMTSFDISAPLRQGIMLAAGHPIIFAGAFGEAVKSFFSSKAAFQLNEALKYGRGSVRMQDNSMRDLARLGEEMGLYQAPWDAIGTAVNITQREEAFMTRLARKMPLIRMSERSYVLFLNKLRADVFDHTIRGWAKAKVAPTTEEMQELAHFVNIATGRGNVENLPKFVQGLMPIMNIGFFSPRLAISRINSAQAFARAVRTPGSKASRLVIKDTTAFVGTGVAILSLGVLGGLWDAELDPRKADFGKIRIGNTSIDFWGGFKPYVTYVARMTTAISQGDFKKAGDLTLTLGRSKFSPPTSLFVDLVSGKDFLGRDIEWNAGDWANVFSEIKKGNLGPIPGAIGALSENVIAERFIPLVLQDIYEAYKASEHKTLETGVAGVGAFFGLSTVSYRRVFEEREEIRDEISNERYGVDFMATDENGDRILNQAQIKQVKEDERSKEIETAIEEERGPSEFKEKNNIVTEKLTALADDGIVLDADGNIEKKQDTTQAADNSLLNGQIMSGSNWREKFKIREAMFRDYQDGLRGALGLNFPDEEATNAVDAAIDAYFDVSPSDYLDEEGKPIWDDYFAEKDRKKAAAIAAGRTGDPTNPNRGAAEVEKYINPVEKDPVVREFRLASETIGQVKEAPRYRFLDVKESDMVDNLIDKIGDATRAAKKAGAKNVPSIRQVLLNLVRSIGPGHQLFKIVAVAFFVKNTTTATRTGTSDSIKNPEKDEFVFSNPSAVRFYISLYTNMSDENQIKFLRLHGTQYFTNSFIEREGLDAV</sequence>
<name>A0A0F9JT99_9ZZZZ</name>
<proteinExistence type="predicted"/>
<organism evidence="1">
    <name type="scientific">marine sediment metagenome</name>
    <dbReference type="NCBI Taxonomy" id="412755"/>
    <lineage>
        <taxon>unclassified sequences</taxon>
        <taxon>metagenomes</taxon>
        <taxon>ecological metagenomes</taxon>
    </lineage>
</organism>
<reference evidence="1" key="1">
    <citation type="journal article" date="2015" name="Nature">
        <title>Complex archaea that bridge the gap between prokaryotes and eukaryotes.</title>
        <authorList>
            <person name="Spang A."/>
            <person name="Saw J.H."/>
            <person name="Jorgensen S.L."/>
            <person name="Zaremba-Niedzwiedzka K."/>
            <person name="Martijn J."/>
            <person name="Lind A.E."/>
            <person name="van Eijk R."/>
            <person name="Schleper C."/>
            <person name="Guy L."/>
            <person name="Ettema T.J."/>
        </authorList>
    </citation>
    <scope>NUCLEOTIDE SEQUENCE</scope>
</reference>
<gene>
    <name evidence="1" type="ORF">LCGC14_1488570</name>
</gene>